<dbReference type="InterPro" id="IPR010744">
    <property type="entry name" value="Phage_CI_N"/>
</dbReference>
<dbReference type="Gene3D" id="1.10.260.40">
    <property type="entry name" value="lambda repressor-like DNA-binding domains"/>
    <property type="match status" value="1"/>
</dbReference>
<feature type="domain" description="Bacteriophage CI repressor N-terminal" evidence="1">
    <location>
        <begin position="6"/>
        <end position="62"/>
    </location>
</feature>
<dbReference type="EMBL" id="LVWL01000020">
    <property type="protein sequence ID" value="ORI07447.1"/>
    <property type="molecule type" value="Genomic_DNA"/>
</dbReference>
<name>A0A1X0U1T0_9BACT</name>
<evidence type="ECO:0000313" key="2">
    <source>
        <dbReference type="EMBL" id="ORI07447.1"/>
    </source>
</evidence>
<dbReference type="Proteomes" id="UP000192671">
    <property type="component" value="Unassembled WGS sequence"/>
</dbReference>
<dbReference type="Pfam" id="PF07022">
    <property type="entry name" value="Phage_CI_repr"/>
    <property type="match status" value="1"/>
</dbReference>
<organism evidence="2 3">
    <name type="scientific">Campylobacter concisus</name>
    <dbReference type="NCBI Taxonomy" id="199"/>
    <lineage>
        <taxon>Bacteria</taxon>
        <taxon>Pseudomonadati</taxon>
        <taxon>Campylobacterota</taxon>
        <taxon>Epsilonproteobacteria</taxon>
        <taxon>Campylobacterales</taxon>
        <taxon>Campylobacteraceae</taxon>
        <taxon>Campylobacter</taxon>
    </lineage>
</organism>
<evidence type="ECO:0000259" key="1">
    <source>
        <dbReference type="Pfam" id="PF07022"/>
    </source>
</evidence>
<dbReference type="GO" id="GO:0045892">
    <property type="term" value="P:negative regulation of DNA-templated transcription"/>
    <property type="evidence" value="ECO:0007669"/>
    <property type="project" value="InterPro"/>
</dbReference>
<protein>
    <recommendedName>
        <fullName evidence="1">Bacteriophage CI repressor N-terminal domain-containing protein</fullName>
    </recommendedName>
</protein>
<reference evidence="2 3" key="1">
    <citation type="journal article" date="2017" name="Gene Rep">
        <title>The ribosomal RNA operon (rrn) of Campylobacter concisus supports molecular typing to genomospecies level.</title>
        <authorList>
            <person name="Huq M."/>
            <person name="Van T.T.H."/>
            <person name="Gurtler V."/>
            <person name="Elshagmani E."/>
            <person name="Allemailem K.S."/>
            <person name="Smooker P.M."/>
            <person name="Istivan T.S."/>
        </authorList>
    </citation>
    <scope>NUCLEOTIDE SEQUENCE [LARGE SCALE GENOMIC DNA]</scope>
    <source>
        <strain evidence="2 3">RCH 26</strain>
    </source>
</reference>
<dbReference type="AlphaFoldDB" id="A0A1X0U1T0"/>
<comment type="caution">
    <text evidence="2">The sequence shown here is derived from an EMBL/GenBank/DDBJ whole genome shotgun (WGS) entry which is preliminary data.</text>
</comment>
<gene>
    <name evidence="2" type="ORF">A3835_07795</name>
</gene>
<dbReference type="RefSeq" id="WP_107770105.1">
    <property type="nucleotide sequence ID" value="NZ_PIRW01000002.1"/>
</dbReference>
<evidence type="ECO:0000313" key="3">
    <source>
        <dbReference type="Proteomes" id="UP000192671"/>
    </source>
</evidence>
<accession>A0A1X0U1T0</accession>
<dbReference type="GO" id="GO:0003677">
    <property type="term" value="F:DNA binding"/>
    <property type="evidence" value="ECO:0007669"/>
    <property type="project" value="InterPro"/>
</dbReference>
<dbReference type="InterPro" id="IPR010982">
    <property type="entry name" value="Lambda_DNA-bd_dom_sf"/>
</dbReference>
<proteinExistence type="predicted"/>
<sequence length="128" mass="14689">MENLEAILARMRAVLGVKTDKQMCEILEIPYNTITTWKDRDKIPKGRFLEIAAKLNVTPEYLESGINISGGNNQIGNLNTQNNGSNEKDRGEIWSEFVKLFDEYGSNAMLKKFIERLEEEKEKFTKGE</sequence>